<dbReference type="OrthoDB" id="10012704at2759"/>
<protein>
    <recommendedName>
        <fullName evidence="3">HSac2 domain-containing protein</fullName>
    </recommendedName>
</protein>
<dbReference type="AlphaFoldDB" id="A0A9P0GAL6"/>
<dbReference type="EMBL" id="OV651825">
    <property type="protein sequence ID" value="CAH1102637.1"/>
    <property type="molecule type" value="Genomic_DNA"/>
</dbReference>
<dbReference type="PROSITE" id="PS51791">
    <property type="entry name" value="HSAC2"/>
    <property type="match status" value="1"/>
</dbReference>
<dbReference type="Proteomes" id="UP001153636">
    <property type="component" value="Chromosome 13"/>
</dbReference>
<organism evidence="4 5">
    <name type="scientific">Psylliodes chrysocephalus</name>
    <dbReference type="NCBI Taxonomy" id="3402493"/>
    <lineage>
        <taxon>Eukaryota</taxon>
        <taxon>Metazoa</taxon>
        <taxon>Ecdysozoa</taxon>
        <taxon>Arthropoda</taxon>
        <taxon>Hexapoda</taxon>
        <taxon>Insecta</taxon>
        <taxon>Pterygota</taxon>
        <taxon>Neoptera</taxon>
        <taxon>Endopterygota</taxon>
        <taxon>Coleoptera</taxon>
        <taxon>Polyphaga</taxon>
        <taxon>Cucujiformia</taxon>
        <taxon>Chrysomeloidea</taxon>
        <taxon>Chrysomelidae</taxon>
        <taxon>Galerucinae</taxon>
        <taxon>Alticini</taxon>
        <taxon>Psylliodes</taxon>
    </lineage>
</organism>
<dbReference type="InterPro" id="IPR040242">
    <property type="entry name" value="TPRG1-like"/>
</dbReference>
<comment type="similarity">
    <text evidence="1">Belongs to the TPRG1 family.</text>
</comment>
<feature type="compositionally biased region" description="Low complexity" evidence="2">
    <location>
        <begin position="86"/>
        <end position="99"/>
    </location>
</feature>
<evidence type="ECO:0000313" key="4">
    <source>
        <dbReference type="EMBL" id="CAH1102637.1"/>
    </source>
</evidence>
<feature type="region of interest" description="Disordered" evidence="2">
    <location>
        <begin position="16"/>
        <end position="51"/>
    </location>
</feature>
<feature type="domain" description="HSac2" evidence="3">
    <location>
        <begin position="119"/>
        <end position="268"/>
    </location>
</feature>
<dbReference type="GO" id="GO:0005737">
    <property type="term" value="C:cytoplasm"/>
    <property type="evidence" value="ECO:0007669"/>
    <property type="project" value="TreeGrafter"/>
</dbReference>
<evidence type="ECO:0000313" key="5">
    <source>
        <dbReference type="Proteomes" id="UP001153636"/>
    </source>
</evidence>
<reference evidence="4" key="1">
    <citation type="submission" date="2022-01" db="EMBL/GenBank/DDBJ databases">
        <authorList>
            <person name="King R."/>
        </authorList>
    </citation>
    <scope>NUCLEOTIDE SEQUENCE</scope>
</reference>
<proteinExistence type="inferred from homology"/>
<dbReference type="InterPro" id="IPR022158">
    <property type="entry name" value="Inositol_phosphatase"/>
</dbReference>
<accession>A0A9P0GAL6</accession>
<gene>
    <name evidence="4" type="ORF">PSYICH_LOCUS3858</name>
</gene>
<evidence type="ECO:0000259" key="3">
    <source>
        <dbReference type="PROSITE" id="PS51791"/>
    </source>
</evidence>
<dbReference type="Pfam" id="PF12456">
    <property type="entry name" value="hSac2"/>
    <property type="match status" value="1"/>
</dbReference>
<evidence type="ECO:0000256" key="1">
    <source>
        <dbReference type="ARBA" id="ARBA00009163"/>
    </source>
</evidence>
<keyword evidence="5" id="KW-1185">Reference proteome</keyword>
<dbReference type="InterPro" id="IPR034753">
    <property type="entry name" value="hSac2"/>
</dbReference>
<evidence type="ECO:0000256" key="2">
    <source>
        <dbReference type="SAM" id="MobiDB-lite"/>
    </source>
</evidence>
<feature type="region of interest" description="Disordered" evidence="2">
    <location>
        <begin position="77"/>
        <end position="101"/>
    </location>
</feature>
<name>A0A9P0GAL6_9CUCU</name>
<dbReference type="PANTHER" id="PTHR31108:SF1">
    <property type="entry name" value="HSAC2 DOMAIN-CONTAINING PROTEIN"/>
    <property type="match status" value="1"/>
</dbReference>
<dbReference type="PANTHER" id="PTHR31108">
    <property type="entry name" value="TUMOR PROTEIN P63-REGULATED GENE 1-LIKE PROTEIN"/>
    <property type="match status" value="1"/>
</dbReference>
<sequence>MIEMALEEDLPEEFKGGTLRINPDAKNDPPKTVNPAFDKIDKNPSDINNQSNSCHWKNAFIAPLSSIPNKISETIWSSKGSKDETPPQTATSTTAPVTANEKSLQPAISIKEDPNNFFTFRDGVIDRAVKECTAHLLDESEGPVYASFLLTQINHWDTDKERLLMLTAKNLILVKYDFIALRRLGCRKLQFSDVEGIVIGNLVYPNGSLIPKMNGFADGISSLLENCLFKRMPKNDNQTDIENLNQTRDRNMRGIRLLLKQDKPETLTSKWNPFNSEVPFLTFTYHPLYFHKDCTDEKIRNIYNLDLFIEHICLSIQKWKENSIILQHNILLENYVGLGSVIHNRNSLGFFKVRGKFSF</sequence>